<dbReference type="KEGG" id="saga:M5M_17975"/>
<dbReference type="GO" id="GO:0006281">
    <property type="term" value="P:DNA repair"/>
    <property type="evidence" value="ECO:0007669"/>
    <property type="project" value="InterPro"/>
</dbReference>
<dbReference type="InterPro" id="IPR036388">
    <property type="entry name" value="WH-like_DNA-bd_sf"/>
</dbReference>
<dbReference type="RefSeq" id="WP_015048876.1">
    <property type="nucleotide sequence ID" value="NC_018868.3"/>
</dbReference>
<dbReference type="AlphaFoldDB" id="K4KRG2"/>
<evidence type="ECO:0000313" key="4">
    <source>
        <dbReference type="Proteomes" id="UP000000466"/>
    </source>
</evidence>
<dbReference type="GO" id="GO:0032259">
    <property type="term" value="P:methylation"/>
    <property type="evidence" value="ECO:0007669"/>
    <property type="project" value="UniProtKB-KW"/>
</dbReference>
<dbReference type="Proteomes" id="UP000000466">
    <property type="component" value="Chromosome"/>
</dbReference>
<name>K4KRG2_SIMAS</name>
<protein>
    <submittedName>
        <fullName evidence="3">Methylated-DNA-(Protein)-cysteine S-methyltransferase DNA binding protein</fullName>
    </submittedName>
</protein>
<evidence type="ECO:0000256" key="1">
    <source>
        <dbReference type="ARBA" id="ARBA00022763"/>
    </source>
</evidence>
<organism evidence="3 4">
    <name type="scientific">Simiduia agarivorans (strain DSM 21679 / JCM 13881 / BCRC 17597 / SA1)</name>
    <dbReference type="NCBI Taxonomy" id="1117647"/>
    <lineage>
        <taxon>Bacteria</taxon>
        <taxon>Pseudomonadati</taxon>
        <taxon>Pseudomonadota</taxon>
        <taxon>Gammaproteobacteria</taxon>
        <taxon>Cellvibrionales</taxon>
        <taxon>Cellvibrionaceae</taxon>
        <taxon>Simiduia</taxon>
    </lineage>
</organism>
<dbReference type="eggNOG" id="COG3695">
    <property type="taxonomic scope" value="Bacteria"/>
</dbReference>
<keyword evidence="4" id="KW-1185">Reference proteome</keyword>
<dbReference type="HOGENOM" id="CLU_000445_52_5_6"/>
<keyword evidence="1" id="KW-0227">DNA damage</keyword>
<sequence length="102" mass="11067">MKTDDFRDQVLALLHGIPAGRITSYGRLAAQAGHPGRARMVGAMMRNLPKGTRLPWHRVVAANGKPAFPQGSKAWLRQLALLEAEGLSISVAGKVTGEVWWP</sequence>
<dbReference type="OrthoDB" id="9132167at2"/>
<accession>K4KRG2</accession>
<dbReference type="InterPro" id="IPR052520">
    <property type="entry name" value="ATL_DNA_repair"/>
</dbReference>
<dbReference type="InterPro" id="IPR014048">
    <property type="entry name" value="MethylDNA_cys_MeTrfase_DNA-bd"/>
</dbReference>
<dbReference type="InterPro" id="IPR036217">
    <property type="entry name" value="MethylDNA_cys_MeTrfase_DNAb"/>
</dbReference>
<evidence type="ECO:0000313" key="3">
    <source>
        <dbReference type="EMBL" id="AFV00724.1"/>
    </source>
</evidence>
<evidence type="ECO:0000259" key="2">
    <source>
        <dbReference type="Pfam" id="PF01035"/>
    </source>
</evidence>
<dbReference type="GO" id="GO:0008168">
    <property type="term" value="F:methyltransferase activity"/>
    <property type="evidence" value="ECO:0007669"/>
    <property type="project" value="UniProtKB-KW"/>
</dbReference>
<dbReference type="SUPFAM" id="SSF46767">
    <property type="entry name" value="Methylated DNA-protein cysteine methyltransferase, C-terminal domain"/>
    <property type="match status" value="1"/>
</dbReference>
<dbReference type="Pfam" id="PF01035">
    <property type="entry name" value="DNA_binding_1"/>
    <property type="match status" value="1"/>
</dbReference>
<gene>
    <name evidence="3" type="ordered locus">M5M_17975</name>
</gene>
<feature type="domain" description="Methylated-DNA-[protein]-cysteine S-methyltransferase DNA binding" evidence="2">
    <location>
        <begin position="5"/>
        <end position="86"/>
    </location>
</feature>
<proteinExistence type="predicted"/>
<dbReference type="PANTHER" id="PTHR42942">
    <property type="entry name" value="6-O-METHYLGUANINE DNA METHYLTRANSFERASE"/>
    <property type="match status" value="1"/>
</dbReference>
<reference evidence="3 4" key="1">
    <citation type="journal article" date="2013" name="Genome Announc.">
        <title>Complete genome sequence of Simiduia agarivorans SA1(T), a marine bacterium able to degrade a variety of polysaccharides.</title>
        <authorList>
            <person name="Lin S.Y."/>
            <person name="Shieh W.Y."/>
            <person name="Chen J.S."/>
            <person name="Tang S.L."/>
        </authorList>
    </citation>
    <scope>NUCLEOTIDE SEQUENCE [LARGE SCALE GENOMIC DNA]</scope>
    <source>
        <strain evidence="4">DSM 21679 / JCM 13881 / BCRC 17597 / SA1</strain>
    </source>
</reference>
<dbReference type="CDD" id="cd06445">
    <property type="entry name" value="ATase"/>
    <property type="match status" value="1"/>
</dbReference>
<dbReference type="PANTHER" id="PTHR42942:SF1">
    <property type="entry name" value="ALKYLTRANSFERASE-LIKE PROTEIN 1"/>
    <property type="match status" value="1"/>
</dbReference>
<dbReference type="Gene3D" id="1.10.10.10">
    <property type="entry name" value="Winged helix-like DNA-binding domain superfamily/Winged helix DNA-binding domain"/>
    <property type="match status" value="1"/>
</dbReference>
<dbReference type="STRING" id="1117647.M5M_17975"/>
<dbReference type="EMBL" id="CP003746">
    <property type="protein sequence ID" value="AFV00724.1"/>
    <property type="molecule type" value="Genomic_DNA"/>
</dbReference>